<evidence type="ECO:0008006" key="3">
    <source>
        <dbReference type="Google" id="ProtNLM"/>
    </source>
</evidence>
<dbReference type="Pfam" id="PF00657">
    <property type="entry name" value="Lipase_GDSL"/>
    <property type="match status" value="1"/>
</dbReference>
<evidence type="ECO:0000313" key="2">
    <source>
        <dbReference type="Proteomes" id="UP000027182"/>
    </source>
</evidence>
<dbReference type="RefSeq" id="WP_013954727.1">
    <property type="nucleotide sequence ID" value="NZ_CP005933.1"/>
</dbReference>
<organism evidence="1 2">
    <name type="scientific">Mycoplasmopsis bovis CQ-W70</name>
    <dbReference type="NCBI Taxonomy" id="1316930"/>
    <lineage>
        <taxon>Bacteria</taxon>
        <taxon>Bacillati</taxon>
        <taxon>Mycoplasmatota</taxon>
        <taxon>Mycoplasmoidales</taxon>
        <taxon>Metamycoplasmataceae</taxon>
        <taxon>Mycoplasmopsis</taxon>
    </lineage>
</organism>
<dbReference type="HOGENOM" id="CLU_227511_0_0_14"/>
<proteinExistence type="predicted"/>
<dbReference type="PATRIC" id="fig|1316930.3.peg.334"/>
<dbReference type="SUPFAM" id="SSF52266">
    <property type="entry name" value="SGNH hydrolase"/>
    <property type="match status" value="1"/>
</dbReference>
<name>A0A059Y8A8_MYCBV</name>
<dbReference type="InterPro" id="IPR016024">
    <property type="entry name" value="ARM-type_fold"/>
</dbReference>
<sequence length="2343" mass="265189">MKLKLKPIIITSAITFSATVALAVGLSYVPFGDKKIDQSGTKHFRDEVHGAPGLPNQSDISHLPLATPELHHLGPRVASKHIIKESDKVKYVALGDSISAGFDARLDKDYPGNYDKEKNTITGISFPTYLAKFIQTSNGSKSKLESYTNYASSGTSLEDWTFLLSADEAKIKELEEKQSDKLAYYKRKFGENILEKAKKIKDELKTSNLVTITLSANDFMELAYKKLKDSNFISNIQNIKANPSSAIAQIGAAFQDIFGEMKNRIDKFSAELKKHVTTDNVNFIGYPLPVPYLFVLLDNYLFNNSQSKLIVSQMSINLLNDNIKTQVTKNNFNFINPYNVSFWTKSENMSRLNPVIFDIHPGSYGYKKMAQDVFIKLITSDRHSKALNEQGIDWNDQYIDQDAISFTRQLEFSDQYKAIKQSLTENINNNLFEEDEIYSAFNTIRQKGFEHYKKRVLDNTLVTSIIDGAIDLLLRSQYFKKADPSNKLAKFFTDGNKRNLVNFKSWIDKSEFIPNLLLKSELEFKNTYLKQDNPDQGTRANLMDFANTLKKNLLNEADLITLLVSFFNSDFIQDSKEELKGILEEFAHNMIVQNVDAKQLSEAINKLSSSNGLGKINAYEIVQLIKSVLGSQSVKKSIGELFLNLANNSNAYKKAKTIDELLKLFLTDQGFQKIINDLTSDLLDELSNDNDLNKTFSAFASAVAKANGDIFKDIEEKDLKELFSASAKSLKDLNKEFKIAETFVSSLLTEVSRSGIKNISFSNILSSAWSQLKKNFEGKRLDESLIKIAKAFANAESQNAKNALGKLLGNAFKYAKNSPELINKISNFILDQSSTAAKNISSSDLSEFIKAIFNSNEFEALFSDLAKSLVQINKENWNEITSFADLVRYVFVNFVTGKNQSIGPRANEAMKSLLRNENVKKSTIKILLSTLKGYTSITKGIGDDKLLSLFYDVFGKYDELDRVFKFENIYESLLSYLGTNSGNINLTELSYQLNRKLERAFENKSIEDVILELVKIISKDKFAKNHKETLVKLVENIFAFAKEGKYISTTIADSIFESINKDSLGNFITKDDLVKLIHQLLTDESFKKLMGSVLSTIADADSSTVQNFSNIKDLMDFIVGKIVKSSDYQYVQGVAKLLTQSDAFIKLIQNASKDFFDFSENDIKTLFVALTGSKELNDLTKDFLVKGIFTTKTKWAEISNLDLIIKNWLKESSSANLADNLEKFFVSLVNKDVVAEVFANSSFKAANKYANAFEGIKENEYTSFIKDLFKILPELSNKLFVKKYFVEQLFDELRNEGTKANLQSVFNSYIQKLSASFQSNNWDKNVLDLIKVINSKGLISKHKSMLSKLINNTVSKVFTNEKFGNDLGGQIFNSFKEIKTFANENDFKKLIAKSFNSTNFQNFFKQLTEELLSVAGNELEKATSVKSLMDKAVQSLKSKGALENLAQFAKEFVNFDESQSIFNNLFNSIGNAKEGVKFTPSQIKELINYLADDNDLKELTISLLTEGFFSDKLSINDFNDYDMLLKTWLNKYEVRKSVVKNVKSIIEKAFSKHSIRRTFATLIYKLMENEESLVRFITSKDLIALISDSLQNYGKVNHVLNFNNWFLDGIFEQLAKNGTKIDNKAVEELVVKNLGDKFSSKNWEKSAVDLIKSLASVKIVLNHEDTIGQFVANIFNYAADKKEVGSMIYDQLTTSYKDTINKYIAKDKFNNIIKAIFVKNQKAIASLMKNITLSMKLDIAKYHNSQTIMDVFKIYFDQEEKIYLISKDISVVVDSLLKDKDIQEFIKTALNEQLKQYNIQVDSKENKDFIKAFIDELPTLISNLHLVPKLLNGVSSGLKQYKSATELFTNIISLTLESINFNDFSLIKTVLESDTLNKHSKVLGDNIKAIYKGATSDDKLVSKFIDDFGLTNLLSSKGISDSEAKEVLKLVFKSGDADGALGLLIDGFFKDVSKFKEVNSWPKFISTLISNVDEYKAKEHIKKWMVEIVNNNSTRLFDVIAHLLIEQFNKNGYKIPAHEKSIIAKFIHSLTKSIVGTKEQLTNNNSQNKDVFNDMVNSIFNALKKLNDDDDILDKVAEAAKSGALSFVTEGTSISIAKIFDNIPKFQKLMENVDSKAYADFINVMFKYADPTDDNGLFKAIFHSDKSSGSLKLGARGFLDILKGKVQQLISAFVMPLMKNYVRELEETKEVYRTAQQVKQYVSGYQALWRVYASLAAMLYSNTPRWLFWNATNLTSEGFLRAGFEDAFQKAIEDKNLDKYYNNYSAIGLKWKGKVNHEFWAGVSKLWHGPTSFSISQNYYARDYVLAYIYYQGNNDILFNAGKTMRQVLIEDLVRGYMPVDTS</sequence>
<dbReference type="Proteomes" id="UP000027182">
    <property type="component" value="Chromosome"/>
</dbReference>
<dbReference type="GO" id="GO:0016788">
    <property type="term" value="F:hydrolase activity, acting on ester bonds"/>
    <property type="evidence" value="ECO:0007669"/>
    <property type="project" value="InterPro"/>
</dbReference>
<dbReference type="KEGG" id="mbq:K668_01610"/>
<accession>A0A059Y8A8</accession>
<dbReference type="SUPFAM" id="SSF48371">
    <property type="entry name" value="ARM repeat"/>
    <property type="match status" value="1"/>
</dbReference>
<dbReference type="Gene3D" id="3.40.50.1110">
    <property type="entry name" value="SGNH hydrolase"/>
    <property type="match status" value="1"/>
</dbReference>
<dbReference type="InterPro" id="IPR036514">
    <property type="entry name" value="SGNH_hydro_sf"/>
</dbReference>
<dbReference type="EMBL" id="CP005933">
    <property type="protein sequence ID" value="AIA33906.1"/>
    <property type="molecule type" value="Genomic_DNA"/>
</dbReference>
<protein>
    <recommendedName>
        <fullName evidence="3">SGNH hydrolase-type esterase domain-containing protein</fullName>
    </recommendedName>
</protein>
<evidence type="ECO:0000313" key="1">
    <source>
        <dbReference type="EMBL" id="AIA33906.1"/>
    </source>
</evidence>
<reference evidence="1 2" key="1">
    <citation type="submission" date="2013-04" db="EMBL/GenBank/DDBJ databases">
        <authorList>
            <person name="Lin L."/>
            <person name="Zeng Z."/>
            <person name="Xie J."/>
            <person name="Luo L."/>
            <person name="Yang Z."/>
            <person name="Liang W."/>
            <person name="Lin H."/>
            <person name="Dong C."/>
            <person name="Sun Y."/>
        </authorList>
    </citation>
    <scope>NUCLEOTIDE SEQUENCE [LARGE SCALE GENOMIC DNA]</scope>
    <source>
        <strain evidence="1 2">CQ-W70</strain>
    </source>
</reference>
<dbReference type="InterPro" id="IPR001087">
    <property type="entry name" value="GDSL"/>
</dbReference>
<gene>
    <name evidence="1" type="ORF">K668_01610</name>
</gene>